<organism evidence="1">
    <name type="scientific">Strawberry latent ringspot virus satellite RNA</name>
    <dbReference type="NCBI Taxonomy" id="195062"/>
    <lineage>
        <taxon>Viruses</taxon>
        <taxon>unclassified satellites</taxon>
        <taxon>RNA satellites</taxon>
        <taxon>Single stranded RNA satellites</taxon>
        <taxon>Large single stranded RNA satellites</taxon>
    </lineage>
</organism>
<accession>Q5G2U2</accession>
<proteinExistence type="predicted"/>
<evidence type="ECO:0000313" key="1">
    <source>
        <dbReference type="EMBL" id="AAW63130.1"/>
    </source>
</evidence>
<protein>
    <submittedName>
        <fullName evidence="1">Uncharacterized protein</fullName>
    </submittedName>
</protein>
<sequence length="287" mass="31351">MVQNSVLKGGGSVLPKRVRVVSKRSGRIFTVGRHDLHVLPSGKRAWVPVRAPIAAGGNFRRERPLVVSHKTQQVRPIRMPAAVKTSNRFAPLSVKEGVTAAVAAPINPKKSYADALRSSAFVKPSVRKGVVTLVETEKDFALFGDEFTQNQVVPCPGQTLPEAEALQREFHKRTLAFSGRRLSVSGLPSGSDPFASPSPVRPALTPKVAHVDPVSWEGMSFGQCSRALTLYKQLCSCFGVKMFSSSLYGMAVRKVLRLREDFPVAIPENFARLGQVDRDARAVHLFV</sequence>
<name>Q5G2U2_9VIRU</name>
<dbReference type="EMBL" id="AY860980">
    <property type="protein sequence ID" value="AAW63130.1"/>
    <property type="molecule type" value="Genomic_RNA"/>
</dbReference>
<reference evidence="1" key="1">
    <citation type="journal article" date="2006" name="Virus Res.">
        <title>A virus between families: nucleotide sequence and evolution of Strawberry latent ringspot virus.</title>
        <authorList>
            <person name="Tzanetakis I.E."/>
            <person name="Postman J.D."/>
            <person name="Gergerich R.C."/>
            <person name="Martin R.R."/>
        </authorList>
    </citation>
    <scope>NUCLEOTIDE SEQUENCE</scope>
    <source>
        <strain evidence="1">NCGR MEN 454.001</strain>
    </source>
</reference>